<dbReference type="AlphaFoldDB" id="F9WQC0"/>
<feature type="compositionally biased region" description="Basic residues" evidence="1">
    <location>
        <begin position="22"/>
        <end position="31"/>
    </location>
</feature>
<evidence type="ECO:0000313" key="3">
    <source>
        <dbReference type="Proteomes" id="UP000009027"/>
    </source>
</evidence>
<protein>
    <submittedName>
        <fullName evidence="2">Uncharacterized protein</fullName>
    </submittedName>
</protein>
<dbReference type="Proteomes" id="UP000009027">
    <property type="component" value="Unassembled WGS sequence"/>
</dbReference>
<feature type="region of interest" description="Disordered" evidence="1">
    <location>
        <begin position="1"/>
        <end position="67"/>
    </location>
</feature>
<sequence length="67" mass="7716">MYQFAKNGHSDSTDGDTFTTAKRAKTHHQARHATAPSQTPYPKRRDRWRQRTWDDALGTRQATSRGT</sequence>
<accession>F9WQC0</accession>
<evidence type="ECO:0000313" key="2">
    <source>
        <dbReference type="EMBL" id="CCD19747.1"/>
    </source>
</evidence>
<keyword evidence="3" id="KW-1185">Reference proteome</keyword>
<reference evidence="2 3" key="1">
    <citation type="journal article" date="2012" name="Proc. Natl. Acad. Sci. U.S.A.">
        <title>Antigenic diversity is generated by distinct evolutionary mechanisms in African trypanosome species.</title>
        <authorList>
            <person name="Jackson A.P."/>
            <person name="Berry A."/>
            <person name="Aslett M."/>
            <person name="Allison H.C."/>
            <person name="Burton P."/>
            <person name="Vavrova-Anderson J."/>
            <person name="Brown R."/>
            <person name="Browne H."/>
            <person name="Corton N."/>
            <person name="Hauser H."/>
            <person name="Gamble J."/>
            <person name="Gilderthorp R."/>
            <person name="Marcello L."/>
            <person name="McQuillan J."/>
            <person name="Otto T.D."/>
            <person name="Quail M.A."/>
            <person name="Sanders M.J."/>
            <person name="van Tonder A."/>
            <person name="Ginger M.L."/>
            <person name="Field M.C."/>
            <person name="Barry J.D."/>
            <person name="Hertz-Fowler C."/>
            <person name="Berriman M."/>
        </authorList>
    </citation>
    <scope>NUCLEOTIDE SEQUENCE</scope>
    <source>
        <strain evidence="2 3">Y486</strain>
    </source>
</reference>
<evidence type="ECO:0000256" key="1">
    <source>
        <dbReference type="SAM" id="MobiDB-lite"/>
    </source>
</evidence>
<gene>
    <name evidence="2" type="ORF">TvY486_0024580</name>
</gene>
<organism evidence="2 3">
    <name type="scientific">Trypanosoma vivax (strain Y486)</name>
    <dbReference type="NCBI Taxonomy" id="1055687"/>
    <lineage>
        <taxon>Eukaryota</taxon>
        <taxon>Discoba</taxon>
        <taxon>Euglenozoa</taxon>
        <taxon>Kinetoplastea</taxon>
        <taxon>Metakinetoplastina</taxon>
        <taxon>Trypanosomatida</taxon>
        <taxon>Trypanosomatidae</taxon>
        <taxon>Trypanosoma</taxon>
        <taxon>Duttonella</taxon>
    </lineage>
</organism>
<name>F9WQC0_TRYVY</name>
<dbReference type="EMBL" id="CAEX01004036">
    <property type="protein sequence ID" value="CCD19747.1"/>
    <property type="molecule type" value="Genomic_DNA"/>
</dbReference>
<proteinExistence type="predicted"/>